<sequence>MKDKAFFEDFAMRLTDEQMQRAADFVRGYLRRTALCYSPHYAEFRAENRWQHSLNVLKNIRALADGENIPPDARAVCDLAALFHDIDHYTVDYEYHGLRGAETATHFLLSEGYPPPFVERVAEAVRRHHNEFEDDVPLEEQIRAILAHASLEARLLMDAETLDKIGASNIIQSLLTLGRVGTKPINTAARELVSGFPLERARLWYQTLVTPTGRRIGAQRLAFYEQVLAQIEAEIVTEDPYPERQPQDS</sequence>
<reference evidence="2 3" key="1">
    <citation type="submission" date="2017-11" db="EMBL/GenBank/DDBJ databases">
        <title>Evolution of Phototrophy in the Chloroflexi Phylum Driven by Horizontal Gene Transfer.</title>
        <authorList>
            <person name="Ward L.M."/>
            <person name="Hemp J."/>
            <person name="Shih P.M."/>
            <person name="Mcglynn S.E."/>
            <person name="Fischer W."/>
        </authorList>
    </citation>
    <scope>NUCLEOTIDE SEQUENCE [LARGE SCALE GENOMIC DNA]</scope>
    <source>
        <strain evidence="2">CP1_1M</strain>
    </source>
</reference>
<dbReference type="AlphaFoldDB" id="A0A2M8PX18"/>
<proteinExistence type="predicted"/>
<comment type="caution">
    <text evidence="2">The sequence shown here is derived from an EMBL/GenBank/DDBJ whole genome shotgun (WGS) entry which is preliminary data.</text>
</comment>
<gene>
    <name evidence="2" type="ORF">CUN50_05375</name>
</gene>
<dbReference type="SMART" id="SM00471">
    <property type="entry name" value="HDc"/>
    <property type="match status" value="1"/>
</dbReference>
<dbReference type="Gene3D" id="1.10.3210.10">
    <property type="entry name" value="Hypothetical protein af1432"/>
    <property type="match status" value="1"/>
</dbReference>
<name>A0A2M8PX18_9CHLR</name>
<protein>
    <recommendedName>
        <fullName evidence="1">HD domain-containing protein</fullName>
    </recommendedName>
</protein>
<evidence type="ECO:0000313" key="2">
    <source>
        <dbReference type="EMBL" id="PJF42105.1"/>
    </source>
</evidence>
<feature type="domain" description="HD" evidence="1">
    <location>
        <begin position="49"/>
        <end position="165"/>
    </location>
</feature>
<dbReference type="PROSITE" id="PS51831">
    <property type="entry name" value="HD"/>
    <property type="match status" value="1"/>
</dbReference>
<dbReference type="InterPro" id="IPR006674">
    <property type="entry name" value="HD_domain"/>
</dbReference>
<dbReference type="CDD" id="cd00077">
    <property type="entry name" value="HDc"/>
    <property type="match status" value="1"/>
</dbReference>
<dbReference type="InterPro" id="IPR003607">
    <property type="entry name" value="HD/PDEase_dom"/>
</dbReference>
<dbReference type="Pfam" id="PF01966">
    <property type="entry name" value="HD"/>
    <property type="match status" value="1"/>
</dbReference>
<dbReference type="Proteomes" id="UP000228947">
    <property type="component" value="Unassembled WGS sequence"/>
</dbReference>
<accession>A0A2M8PX18</accession>
<dbReference type="PANTHER" id="PTHR33594">
    <property type="entry name" value="SUPERFAMILY HYDROLASE, PUTATIVE (AFU_ORTHOLOGUE AFUA_1G03035)-RELATED"/>
    <property type="match status" value="1"/>
</dbReference>
<dbReference type="PANTHER" id="PTHR33594:SF1">
    <property type="entry name" value="HD_PDEASE DOMAIN-CONTAINING PROTEIN"/>
    <property type="match status" value="1"/>
</dbReference>
<dbReference type="SUPFAM" id="SSF109604">
    <property type="entry name" value="HD-domain/PDEase-like"/>
    <property type="match status" value="1"/>
</dbReference>
<organism evidence="2 3">
    <name type="scientific">Candidatus Thermofonsia Clade 1 bacterium</name>
    <dbReference type="NCBI Taxonomy" id="2364210"/>
    <lineage>
        <taxon>Bacteria</taxon>
        <taxon>Bacillati</taxon>
        <taxon>Chloroflexota</taxon>
        <taxon>Candidatus Thermofontia</taxon>
        <taxon>Candidatus Thermofonsia Clade 1</taxon>
    </lineage>
</organism>
<dbReference type="EMBL" id="PGTL01000033">
    <property type="protein sequence ID" value="PJF42105.1"/>
    <property type="molecule type" value="Genomic_DNA"/>
</dbReference>
<evidence type="ECO:0000259" key="1">
    <source>
        <dbReference type="PROSITE" id="PS51831"/>
    </source>
</evidence>
<evidence type="ECO:0000313" key="3">
    <source>
        <dbReference type="Proteomes" id="UP000228947"/>
    </source>
</evidence>